<proteinExistence type="predicted"/>
<organism evidence="1">
    <name type="scientific">marine sediment metagenome</name>
    <dbReference type="NCBI Taxonomy" id="412755"/>
    <lineage>
        <taxon>unclassified sequences</taxon>
        <taxon>metagenomes</taxon>
        <taxon>ecological metagenomes</taxon>
    </lineage>
</organism>
<name>X1GQ41_9ZZZZ</name>
<comment type="caution">
    <text evidence="1">The sequence shown here is derived from an EMBL/GenBank/DDBJ whole genome shotgun (WGS) entry which is preliminary data.</text>
</comment>
<gene>
    <name evidence="1" type="ORF">S03H2_16858</name>
</gene>
<evidence type="ECO:0000313" key="1">
    <source>
        <dbReference type="EMBL" id="GAH43739.1"/>
    </source>
</evidence>
<protein>
    <submittedName>
        <fullName evidence="1">Uncharacterized protein</fullName>
    </submittedName>
</protein>
<dbReference type="AlphaFoldDB" id="X1GQ41"/>
<accession>X1GQ41</accession>
<reference evidence="1" key="1">
    <citation type="journal article" date="2014" name="Front. Microbiol.">
        <title>High frequency of phylogenetically diverse reductive dehalogenase-homologous genes in deep subseafloor sedimentary metagenomes.</title>
        <authorList>
            <person name="Kawai M."/>
            <person name="Futagami T."/>
            <person name="Toyoda A."/>
            <person name="Takaki Y."/>
            <person name="Nishi S."/>
            <person name="Hori S."/>
            <person name="Arai W."/>
            <person name="Tsubouchi T."/>
            <person name="Morono Y."/>
            <person name="Uchiyama I."/>
            <person name="Ito T."/>
            <person name="Fujiyama A."/>
            <person name="Inagaki F."/>
            <person name="Takami H."/>
        </authorList>
    </citation>
    <scope>NUCLEOTIDE SEQUENCE</scope>
    <source>
        <strain evidence="1">Expedition CK06-06</strain>
    </source>
</reference>
<sequence length="96" mass="10746">MALNLDTSTSLRRTRRLDQLIQAIYQADSSTTSETHWLEWKSSLNFAMAKDKVTAAKAIIAFANRDPGNAARECEGDAYLVRGGVSEPSPRWRRCT</sequence>
<dbReference type="EMBL" id="BARU01008647">
    <property type="protein sequence ID" value="GAH43739.1"/>
    <property type="molecule type" value="Genomic_DNA"/>
</dbReference>